<feature type="compositionally biased region" description="Basic and acidic residues" evidence="2">
    <location>
        <begin position="115"/>
        <end position="125"/>
    </location>
</feature>
<reference evidence="3 4" key="1">
    <citation type="submission" date="2022-12" db="EMBL/GenBank/DDBJ databases">
        <title>Genomic features and morphological characterization of a novel Knufia sp. strain isolated from spacecraft assembly facility.</title>
        <authorList>
            <person name="Teixeira M."/>
            <person name="Chander A.M."/>
            <person name="Stajich J.E."/>
            <person name="Venkateswaran K."/>
        </authorList>
    </citation>
    <scope>NUCLEOTIDE SEQUENCE [LARGE SCALE GENOMIC DNA]</scope>
    <source>
        <strain evidence="3 4">FJI-L2-BK-P2</strain>
    </source>
</reference>
<evidence type="ECO:0000313" key="4">
    <source>
        <dbReference type="Proteomes" id="UP001316803"/>
    </source>
</evidence>
<proteinExistence type="predicted"/>
<gene>
    <name evidence="3" type="ORF">OHC33_009746</name>
</gene>
<feature type="region of interest" description="Disordered" evidence="2">
    <location>
        <begin position="115"/>
        <end position="149"/>
    </location>
</feature>
<keyword evidence="1" id="KW-0175">Coiled coil</keyword>
<comment type="caution">
    <text evidence="3">The sequence shown here is derived from an EMBL/GenBank/DDBJ whole genome shotgun (WGS) entry which is preliminary data.</text>
</comment>
<keyword evidence="4" id="KW-1185">Reference proteome</keyword>
<feature type="compositionally biased region" description="Polar residues" evidence="2">
    <location>
        <begin position="42"/>
        <end position="52"/>
    </location>
</feature>
<dbReference type="EMBL" id="JAKLMC020000038">
    <property type="protein sequence ID" value="KAK5949205.1"/>
    <property type="molecule type" value="Genomic_DNA"/>
</dbReference>
<organism evidence="3 4">
    <name type="scientific">Knufia fluminis</name>
    <dbReference type="NCBI Taxonomy" id="191047"/>
    <lineage>
        <taxon>Eukaryota</taxon>
        <taxon>Fungi</taxon>
        <taxon>Dikarya</taxon>
        <taxon>Ascomycota</taxon>
        <taxon>Pezizomycotina</taxon>
        <taxon>Eurotiomycetes</taxon>
        <taxon>Chaetothyriomycetidae</taxon>
        <taxon>Chaetothyriales</taxon>
        <taxon>Trichomeriaceae</taxon>
        <taxon>Knufia</taxon>
    </lineage>
</organism>
<feature type="region of interest" description="Disordered" evidence="2">
    <location>
        <begin position="257"/>
        <end position="279"/>
    </location>
</feature>
<protein>
    <submittedName>
        <fullName evidence="3">Uncharacterized protein</fullName>
    </submittedName>
</protein>
<name>A0AAN8I402_9EURO</name>
<evidence type="ECO:0000313" key="3">
    <source>
        <dbReference type="EMBL" id="KAK5949205.1"/>
    </source>
</evidence>
<dbReference type="AlphaFoldDB" id="A0AAN8I402"/>
<evidence type="ECO:0000256" key="2">
    <source>
        <dbReference type="SAM" id="MobiDB-lite"/>
    </source>
</evidence>
<feature type="coiled-coil region" evidence="1">
    <location>
        <begin position="202"/>
        <end position="233"/>
    </location>
</feature>
<feature type="compositionally biased region" description="Basic and acidic residues" evidence="2">
    <location>
        <begin position="258"/>
        <end position="279"/>
    </location>
</feature>
<sequence length="279" mass="31107">MCETFLFYHLCGHIHSKKVWKCSKEIERQLDSAKSDDDAPTHPSQPSFTGTGSCLDGNGPESFLKPTLCEKCEKAGVISDWLKNDPAMRFEIVKEWLQNKRLERAARVDVEANSEKAKIADRSDATESLASAEDGSSVETPSRKGSPSNIEIMDLDQFDSAELEQMSPVSLERPVKPEPARTAIGSEFGVHPDALEVMTPVLTEYLLEAESVEAEVEAVEQRIEKRAQDAEQDVRSTDDLKARTAAIRNKLESLIVESKQRNSARREGQSHDLATDRFE</sequence>
<evidence type="ECO:0000256" key="1">
    <source>
        <dbReference type="SAM" id="Coils"/>
    </source>
</evidence>
<feature type="region of interest" description="Disordered" evidence="2">
    <location>
        <begin position="31"/>
        <end position="55"/>
    </location>
</feature>
<accession>A0AAN8I402</accession>
<dbReference type="Proteomes" id="UP001316803">
    <property type="component" value="Unassembled WGS sequence"/>
</dbReference>
<feature type="compositionally biased region" description="Basic and acidic residues" evidence="2">
    <location>
        <begin position="31"/>
        <end position="40"/>
    </location>
</feature>
<feature type="compositionally biased region" description="Polar residues" evidence="2">
    <location>
        <begin position="137"/>
        <end position="149"/>
    </location>
</feature>